<name>A0A518G2B3_9BACT</name>
<feature type="compositionally biased region" description="Low complexity" evidence="11">
    <location>
        <begin position="790"/>
        <end position="805"/>
    </location>
</feature>
<evidence type="ECO:0000259" key="13">
    <source>
        <dbReference type="Pfam" id="PF22599"/>
    </source>
</evidence>
<dbReference type="InterPro" id="IPR055344">
    <property type="entry name" value="SecD_SecF_C_bact"/>
</dbReference>
<feature type="transmembrane region" description="Helical" evidence="9">
    <location>
        <begin position="436"/>
        <end position="456"/>
    </location>
</feature>
<dbReference type="RefSeq" id="WP_197356194.1">
    <property type="nucleotide sequence ID" value="NZ_CP036298.1"/>
</dbReference>
<keyword evidence="2 9" id="KW-0813">Transport</keyword>
<dbReference type="PANTHER" id="PTHR30081:SF1">
    <property type="entry name" value="PROTEIN TRANSLOCASE SUBUNIT SECD"/>
    <property type="match status" value="1"/>
</dbReference>
<dbReference type="InterPro" id="IPR005665">
    <property type="entry name" value="SecF_bac"/>
</dbReference>
<protein>
    <recommendedName>
        <fullName evidence="9 10">Multifunctional fusion protein</fullName>
    </recommendedName>
    <domain>
        <recommendedName>
            <fullName evidence="9">Protein translocase subunit SecD</fullName>
        </recommendedName>
    </domain>
    <domain>
        <recommendedName>
            <fullName evidence="10">Protein-export membrane protein SecF</fullName>
        </recommendedName>
    </domain>
</protein>
<dbReference type="Gene3D" id="3.30.1360.200">
    <property type="match status" value="1"/>
</dbReference>
<dbReference type="Pfam" id="PF22599">
    <property type="entry name" value="SecDF_P1_head"/>
    <property type="match status" value="1"/>
</dbReference>
<dbReference type="EMBL" id="CP036298">
    <property type="protein sequence ID" value="QDV22685.1"/>
    <property type="molecule type" value="Genomic_DNA"/>
</dbReference>
<evidence type="ECO:0000256" key="7">
    <source>
        <dbReference type="ARBA" id="ARBA00023010"/>
    </source>
</evidence>
<feature type="domain" description="Protein export membrane protein SecD/SecF C-terminal" evidence="12">
    <location>
        <begin position="394"/>
        <end position="558"/>
    </location>
</feature>
<keyword evidence="8 9" id="KW-0472">Membrane</keyword>
<dbReference type="Proteomes" id="UP000318017">
    <property type="component" value="Chromosome"/>
</dbReference>
<dbReference type="PANTHER" id="PTHR30081">
    <property type="entry name" value="PROTEIN-EXPORT MEMBRANE PROTEIN SEC"/>
    <property type="match status" value="1"/>
</dbReference>
<keyword evidence="15" id="KW-1185">Reference proteome</keyword>
<keyword evidence="3 9" id="KW-1003">Cell membrane</keyword>
<reference evidence="14 15" key="1">
    <citation type="submission" date="2019-02" db="EMBL/GenBank/DDBJ databases">
        <title>Deep-cultivation of Planctomycetes and their phenomic and genomic characterization uncovers novel biology.</title>
        <authorList>
            <person name="Wiegand S."/>
            <person name="Jogler M."/>
            <person name="Boedeker C."/>
            <person name="Pinto D."/>
            <person name="Vollmers J."/>
            <person name="Rivas-Marin E."/>
            <person name="Kohn T."/>
            <person name="Peeters S.H."/>
            <person name="Heuer A."/>
            <person name="Rast P."/>
            <person name="Oberbeckmann S."/>
            <person name="Bunk B."/>
            <person name="Jeske O."/>
            <person name="Meyerdierks A."/>
            <person name="Storesund J.E."/>
            <person name="Kallscheuer N."/>
            <person name="Luecker S."/>
            <person name="Lage O.M."/>
            <person name="Pohl T."/>
            <person name="Merkel B.J."/>
            <person name="Hornburger P."/>
            <person name="Mueller R.-W."/>
            <person name="Bruemmer F."/>
            <person name="Labrenz M."/>
            <person name="Spormann A.M."/>
            <person name="Op den Camp H."/>
            <person name="Overmann J."/>
            <person name="Amann R."/>
            <person name="Jetten M.S.M."/>
            <person name="Mascher T."/>
            <person name="Medema M.H."/>
            <person name="Devos D.P."/>
            <person name="Kaster A.-K."/>
            <person name="Ovreas L."/>
            <person name="Rohde M."/>
            <person name="Galperin M.Y."/>
            <person name="Jogler C."/>
        </authorList>
    </citation>
    <scope>NUCLEOTIDE SEQUENCE [LARGE SCALE GENOMIC DNA]</scope>
    <source>
        <strain evidence="14 15">Q31a</strain>
    </source>
</reference>
<comment type="subunit">
    <text evidence="9">Forms a complex with SecF. Part of the essential Sec protein translocation apparatus which comprises SecA, SecYEG and auxiliary proteins SecDF. Other proteins may also be involved.</text>
</comment>
<feature type="transmembrane region" description="Helical" evidence="9">
    <location>
        <begin position="997"/>
        <end position="1017"/>
    </location>
</feature>
<evidence type="ECO:0000256" key="6">
    <source>
        <dbReference type="ARBA" id="ARBA00022989"/>
    </source>
</evidence>
<evidence type="ECO:0000256" key="4">
    <source>
        <dbReference type="ARBA" id="ARBA00022692"/>
    </source>
</evidence>
<feature type="transmembrane region" description="Helical" evidence="9">
    <location>
        <begin position="462"/>
        <end position="483"/>
    </location>
</feature>
<feature type="transmembrane region" description="Helical" evidence="9">
    <location>
        <begin position="597"/>
        <end position="615"/>
    </location>
</feature>
<evidence type="ECO:0000256" key="10">
    <source>
        <dbReference type="HAMAP-Rule" id="MF_01464"/>
    </source>
</evidence>
<dbReference type="HAMAP" id="MF_01463_B">
    <property type="entry name" value="SecD_B"/>
    <property type="match status" value="1"/>
</dbReference>
<dbReference type="InterPro" id="IPR022813">
    <property type="entry name" value="SecD/SecF_arch_bac"/>
</dbReference>
<feature type="domain" description="SecDF P1 head subdomain" evidence="13">
    <location>
        <begin position="290"/>
        <end position="388"/>
    </location>
</feature>
<feature type="transmembrane region" description="Helical" evidence="9">
    <location>
        <begin position="415"/>
        <end position="431"/>
    </location>
</feature>
<comment type="subunit">
    <text evidence="10">Forms a complex with SecD. Part of the essential Sec protein translocation apparatus which comprises SecA, SecYEG and auxiliary proteins SecDF. Other proteins may also be involved.</text>
</comment>
<organism evidence="14 15">
    <name type="scientific">Aureliella helgolandensis</name>
    <dbReference type="NCBI Taxonomy" id="2527968"/>
    <lineage>
        <taxon>Bacteria</taxon>
        <taxon>Pseudomonadati</taxon>
        <taxon>Planctomycetota</taxon>
        <taxon>Planctomycetia</taxon>
        <taxon>Pirellulales</taxon>
        <taxon>Pirellulaceae</taxon>
        <taxon>Aureliella</taxon>
    </lineage>
</organism>
<keyword evidence="5 9" id="KW-0653">Protein transport</keyword>
<feature type="transmembrane region" description="Helical" evidence="9">
    <location>
        <begin position="951"/>
        <end position="977"/>
    </location>
</feature>
<evidence type="ECO:0000259" key="12">
    <source>
        <dbReference type="Pfam" id="PF02355"/>
    </source>
</evidence>
<proteinExistence type="inferred from homology"/>
<feature type="domain" description="Protein export membrane protein SecD/SecF C-terminal" evidence="12">
    <location>
        <begin position="900"/>
        <end position="1095"/>
    </location>
</feature>
<keyword evidence="6 9" id="KW-1133">Transmembrane helix</keyword>
<keyword evidence="7 9" id="KW-0811">Translocation</keyword>
<dbReference type="InterPro" id="IPR022645">
    <property type="entry name" value="SecD/SecF_bac"/>
</dbReference>
<dbReference type="GO" id="GO:0015450">
    <property type="term" value="F:protein-transporting ATPase activity"/>
    <property type="evidence" value="ECO:0007669"/>
    <property type="project" value="InterPro"/>
</dbReference>
<evidence type="ECO:0000313" key="15">
    <source>
        <dbReference type="Proteomes" id="UP000318017"/>
    </source>
</evidence>
<dbReference type="Pfam" id="PF02355">
    <property type="entry name" value="SecD_SecF_C"/>
    <property type="match status" value="2"/>
</dbReference>
<evidence type="ECO:0000256" key="11">
    <source>
        <dbReference type="SAM" id="MobiDB-lite"/>
    </source>
</evidence>
<dbReference type="Gene3D" id="1.20.1640.10">
    <property type="entry name" value="Multidrug efflux transporter AcrB transmembrane domain"/>
    <property type="match status" value="2"/>
</dbReference>
<comment type="caution">
    <text evidence="9">Lacks conserved residue(s) required for the propagation of feature annotation.</text>
</comment>
<dbReference type="InterPro" id="IPR048634">
    <property type="entry name" value="SecD_SecF_C"/>
</dbReference>
<evidence type="ECO:0000256" key="5">
    <source>
        <dbReference type="ARBA" id="ARBA00022927"/>
    </source>
</evidence>
<evidence type="ECO:0000256" key="3">
    <source>
        <dbReference type="ARBA" id="ARBA00022475"/>
    </source>
</evidence>
<feature type="transmembrane region" description="Helical" evidence="9">
    <location>
        <begin position="535"/>
        <end position="559"/>
    </location>
</feature>
<feature type="transmembrane region" description="Helical" evidence="9">
    <location>
        <begin position="1066"/>
        <end position="1093"/>
    </location>
</feature>
<dbReference type="NCBIfam" id="TIGR00916">
    <property type="entry name" value="2A0604s01"/>
    <property type="match status" value="1"/>
</dbReference>
<evidence type="ECO:0000256" key="1">
    <source>
        <dbReference type="ARBA" id="ARBA00004651"/>
    </source>
</evidence>
<evidence type="ECO:0000256" key="9">
    <source>
        <dbReference type="HAMAP-Rule" id="MF_01463"/>
    </source>
</evidence>
<sequence length="1110" mass="119791">MDGSLILNSLSSLMLFAQGAVDPTVSDQAEKAFDWAPYGVGAMFVLGIFVVPFIISHLITSAIRMQSHSFRLGVMLAAIFGGLLFGWARDFKLPTGIDMSGGTNLLYDIVADENGEKINAAALASALADRINPSGTKEITIRPSGESQIEIIVPMVDEFELQRIKDLLQNSGQLEFRIVANTRDHQDIIALANKQANSTVPSAAVMSEDGERVVGHWNTVSREETMKKGVFPLKTAVIGDILRDTYTGKILSVPQLDTRNDYALENWMDANGIKDVDILMAYEFAGQPYAVVAGDDLASAATEYDKTGQPTVSFRLNAVGAQKMTAMTAVNNPIGNFHRRMAIIMDKKVLSAPNLNSTISGNGQITGNFTKEEVDFLVTILRSGRLPATLSPEPVSENRVGAGLGALTIRKGTNASIWAVLVTFVTILLYYRFAGLVAAIVLIINGLLIFGVMIFIGQPLTLPGLAGLVLTVGMSVDANVLIFERIREEKSKGAAQRMAIRNGFDRAFTTIIDSNVTTLIAAIVLYWIGTDQVRGFAVALIIGIATSMFTATFCARILFEIAEKLKLVSLSMSDGVGFFKRTLVGDRDINFVGYQKICLALSILLIAVGLTATILRGKDILNIDFTGGTSVTFQLENPVGVEELRSMTREILVTDEDDKPVQSTLVRVEKEPADTVYSLVTSIENPDFLSKQLMEGFAKSKAAELVTYRVKYLPMSASPASSSSLMPGKFRFVSFQDDAAPAAETAPATDDAPAATESAEATDSEPSTATESTVPETPAAVEPPGEAASPAAVPGAETPTAEPTAVETTEFRLEFSGSIDDLETTSDEDKGAKIDGPTLRKHLIDGAKGLGINLNVPLVEVIPDPLPADWLPDDASGHATWIVKLPTSQENGQLIAQHLETEMKQQPKWLSLSKIGTRVADEMQQRAIAAILLSLVFIVGYIWFRFQKVAYGLAAVVALVHDVMITLGILALCHWLAKPLGFLLIEDFKIGLTEVAAFLTIIGYSLNDTIVVFDRIREVRGRSPKLTSEMINTSVNQTLSRTLLTSGTTIITVLLLYIFGGEGIHAFAFALLIGIVVGTYSSIFIAAPVLLWISNREAARQGPQRPAIDR</sequence>
<dbReference type="GO" id="GO:0006605">
    <property type="term" value="P:protein targeting"/>
    <property type="evidence" value="ECO:0007669"/>
    <property type="project" value="UniProtKB-UniRule"/>
</dbReference>
<feature type="transmembrane region" description="Helical" evidence="9">
    <location>
        <begin position="70"/>
        <end position="88"/>
    </location>
</feature>
<dbReference type="InterPro" id="IPR005791">
    <property type="entry name" value="SecD"/>
</dbReference>
<feature type="transmembrane region" description="Helical" evidence="9">
    <location>
        <begin position="35"/>
        <end position="58"/>
    </location>
</feature>
<dbReference type="InterPro" id="IPR054384">
    <property type="entry name" value="SecDF_P1_head"/>
</dbReference>
<feature type="compositionally biased region" description="Low complexity" evidence="11">
    <location>
        <begin position="741"/>
        <end position="773"/>
    </location>
</feature>
<feature type="region of interest" description="Disordered" evidence="11">
    <location>
        <begin position="741"/>
        <end position="805"/>
    </location>
</feature>
<dbReference type="SUPFAM" id="SSF82866">
    <property type="entry name" value="Multidrug efflux transporter AcrB transmembrane domain"/>
    <property type="match status" value="2"/>
</dbReference>
<keyword evidence="4 9" id="KW-0812">Transmembrane</keyword>
<dbReference type="GO" id="GO:0005886">
    <property type="term" value="C:plasma membrane"/>
    <property type="evidence" value="ECO:0007669"/>
    <property type="project" value="UniProtKB-SubCell"/>
</dbReference>
<dbReference type="GO" id="GO:0065002">
    <property type="term" value="P:intracellular protein transmembrane transport"/>
    <property type="evidence" value="ECO:0007669"/>
    <property type="project" value="UniProtKB-UniRule"/>
</dbReference>
<dbReference type="Gene3D" id="3.30.70.3220">
    <property type="match status" value="1"/>
</dbReference>
<dbReference type="PRINTS" id="PR01755">
    <property type="entry name" value="SECFTRNLCASE"/>
</dbReference>
<feature type="transmembrane region" description="Helical" evidence="9">
    <location>
        <begin position="927"/>
        <end position="944"/>
    </location>
</feature>
<feature type="transmembrane region" description="Helical" evidence="9">
    <location>
        <begin position="504"/>
        <end position="529"/>
    </location>
</feature>
<dbReference type="FunFam" id="1.20.1640.10:FF:000004">
    <property type="entry name" value="Protein translocase subunit SecD"/>
    <property type="match status" value="1"/>
</dbReference>
<accession>A0A518G2B3</accession>
<comment type="similarity">
    <text evidence="9">Belongs to the SecD/SecF family. SecD subfamily.</text>
</comment>
<dbReference type="GO" id="GO:0043952">
    <property type="term" value="P:protein transport by the Sec complex"/>
    <property type="evidence" value="ECO:0007669"/>
    <property type="project" value="UniProtKB-UniRule"/>
</dbReference>
<evidence type="ECO:0000256" key="2">
    <source>
        <dbReference type="ARBA" id="ARBA00022448"/>
    </source>
</evidence>
<evidence type="ECO:0000256" key="8">
    <source>
        <dbReference type="ARBA" id="ARBA00023136"/>
    </source>
</evidence>
<comment type="subcellular location">
    <subcellularLocation>
        <location evidence="1 9">Cell membrane</location>
        <topology evidence="1 9">Multi-pass membrane protein</topology>
    </subcellularLocation>
</comment>
<feature type="transmembrane region" description="Helical" evidence="9">
    <location>
        <begin position="1038"/>
        <end position="1060"/>
    </location>
</feature>
<evidence type="ECO:0000313" key="14">
    <source>
        <dbReference type="EMBL" id="QDV22685.1"/>
    </source>
</evidence>
<comment type="similarity">
    <text evidence="10">Belongs to the SecD/SecF family. SecF subfamily.</text>
</comment>
<gene>
    <name evidence="9" type="primary">secD</name>
    <name evidence="10" type="synonym">secF</name>
    <name evidence="14" type="ORF">Q31a_09710</name>
</gene>
<dbReference type="NCBIfam" id="TIGR00966">
    <property type="entry name" value="transloc_SecF"/>
    <property type="match status" value="1"/>
</dbReference>
<dbReference type="AlphaFoldDB" id="A0A518G2B3"/>
<comment type="function">
    <text evidence="9">Part of the Sec protein translocase complex. Interacts with the SecYEG preprotein conducting channel. SecDF uses the proton motive force (PMF) to complete protein translocation after the ATP-dependent function of SecA.</text>
</comment>
<dbReference type="KEGG" id="ahel:Q31a_09710"/>
<dbReference type="HAMAP" id="MF_01464_B">
    <property type="entry name" value="SecF_B"/>
    <property type="match status" value="1"/>
</dbReference>
<dbReference type="NCBIfam" id="TIGR01129">
    <property type="entry name" value="secD"/>
    <property type="match status" value="1"/>
</dbReference>